<evidence type="ECO:0000313" key="1">
    <source>
        <dbReference type="EMBL" id="GAA4518244.1"/>
    </source>
</evidence>
<evidence type="ECO:0000313" key="2">
    <source>
        <dbReference type="Proteomes" id="UP001500503"/>
    </source>
</evidence>
<comment type="caution">
    <text evidence="1">The sequence shown here is derived from an EMBL/GenBank/DDBJ whole genome shotgun (WGS) entry which is preliminary data.</text>
</comment>
<protein>
    <submittedName>
        <fullName evidence="1">Uncharacterized protein</fullName>
    </submittedName>
</protein>
<accession>A0ABP8R4X6</accession>
<name>A0ABP8R4X6_9ACTN</name>
<dbReference type="EMBL" id="BAABHF010000059">
    <property type="protein sequence ID" value="GAA4518244.1"/>
    <property type="molecule type" value="Genomic_DNA"/>
</dbReference>
<sequence>MGLEWGTDVVASVGERPDTGYVTGFGSGDSAPEGRDMAEMVGVYPIYASERDLVYAAGFDVLWNLDWDRFDPARPPVA</sequence>
<dbReference type="Proteomes" id="UP001500503">
    <property type="component" value="Unassembled WGS sequence"/>
</dbReference>
<organism evidence="1 2">
    <name type="scientific">Actinoallomurus oryzae</name>
    <dbReference type="NCBI Taxonomy" id="502180"/>
    <lineage>
        <taxon>Bacteria</taxon>
        <taxon>Bacillati</taxon>
        <taxon>Actinomycetota</taxon>
        <taxon>Actinomycetes</taxon>
        <taxon>Streptosporangiales</taxon>
        <taxon>Thermomonosporaceae</taxon>
        <taxon>Actinoallomurus</taxon>
    </lineage>
</organism>
<proteinExistence type="predicted"/>
<reference evidence="2" key="1">
    <citation type="journal article" date="2019" name="Int. J. Syst. Evol. Microbiol.">
        <title>The Global Catalogue of Microorganisms (GCM) 10K type strain sequencing project: providing services to taxonomists for standard genome sequencing and annotation.</title>
        <authorList>
            <consortium name="The Broad Institute Genomics Platform"/>
            <consortium name="The Broad Institute Genome Sequencing Center for Infectious Disease"/>
            <person name="Wu L."/>
            <person name="Ma J."/>
        </authorList>
    </citation>
    <scope>NUCLEOTIDE SEQUENCE [LARGE SCALE GENOMIC DNA]</scope>
    <source>
        <strain evidence="2">JCM 17933</strain>
    </source>
</reference>
<gene>
    <name evidence="1" type="ORF">GCM10023191_092090</name>
</gene>
<keyword evidence="2" id="KW-1185">Reference proteome</keyword>